<evidence type="ECO:0000313" key="1">
    <source>
        <dbReference type="EMBL" id="VBB07475.1"/>
    </source>
</evidence>
<dbReference type="OrthoDB" id="46633at2"/>
<evidence type="ECO:0008006" key="3">
    <source>
        <dbReference type="Google" id="ProtNLM"/>
    </source>
</evidence>
<evidence type="ECO:0000313" key="2">
    <source>
        <dbReference type="Proteomes" id="UP000277811"/>
    </source>
</evidence>
<dbReference type="EMBL" id="UPPP01000075">
    <property type="protein sequence ID" value="VBB07475.1"/>
    <property type="molecule type" value="Genomic_DNA"/>
</dbReference>
<dbReference type="PANTHER" id="PTHR36456">
    <property type="entry name" value="UPF0232 PROTEIN SCO3875"/>
    <property type="match status" value="1"/>
</dbReference>
<reference evidence="1 2" key="1">
    <citation type="submission" date="2018-06" db="EMBL/GenBank/DDBJ databases">
        <authorList>
            <person name="Strepis N."/>
        </authorList>
    </citation>
    <scope>NUCLEOTIDE SEQUENCE [LARGE SCALE GENOMIC DNA]</scope>
    <source>
        <strain evidence="1">LUCI</strain>
    </source>
</reference>
<dbReference type="PANTHER" id="PTHR36456:SF1">
    <property type="entry name" value="UPF0232 PROTEIN SCO3875"/>
    <property type="match status" value="1"/>
</dbReference>
<keyword evidence="2" id="KW-1185">Reference proteome</keyword>
<dbReference type="Pfam" id="PF05258">
    <property type="entry name" value="DciA"/>
    <property type="match status" value="1"/>
</dbReference>
<dbReference type="Proteomes" id="UP000277811">
    <property type="component" value="Unassembled WGS sequence"/>
</dbReference>
<dbReference type="AlphaFoldDB" id="A0A498R905"/>
<accession>A0A498R905</accession>
<dbReference type="RefSeq" id="WP_122628410.1">
    <property type="nucleotide sequence ID" value="NZ_UPPP01000075.1"/>
</dbReference>
<protein>
    <recommendedName>
        <fullName evidence="3">DUF721 domain-containing protein</fullName>
    </recommendedName>
</protein>
<gene>
    <name evidence="1" type="ORF">LUCI_2724</name>
</gene>
<sequence length="285" mass="32758">MHKVKNIMNLTLKRLGIKKRYNAESVLYHWPQIVGEKIASHSWAVKVQNETLLVKVSNSVWCHHLSTMCDDIVNKINAFAGEKLIADIRFQAGYLKDYQNNVEGTESEEFPLSYLLRQFSLSQQELASAVEVTQHAADQEVRTKILPILKRSMALRKLRQSQDWIPCRVCGALSPPQAGICPVCSREERHRRLGEIRRLMADVPWVDYTEFNTYCSCTPDEFRRAKNELIEKYRREVYRQHADTIQTSGFVMLVTGLKPDELTVEIIAKTLAGNRRKNYVSTSGS</sequence>
<name>A0A498R905_9FIRM</name>
<organism evidence="1 2">
    <name type="scientific">Lucifera butyrica</name>
    <dbReference type="NCBI Taxonomy" id="1351585"/>
    <lineage>
        <taxon>Bacteria</taxon>
        <taxon>Bacillati</taxon>
        <taxon>Bacillota</taxon>
        <taxon>Negativicutes</taxon>
        <taxon>Veillonellales</taxon>
        <taxon>Veillonellaceae</taxon>
        <taxon>Lucifera</taxon>
    </lineage>
</organism>
<dbReference type="InterPro" id="IPR007922">
    <property type="entry name" value="DciA-like"/>
</dbReference>
<proteinExistence type="predicted"/>